<feature type="compositionally biased region" description="Low complexity" evidence="1">
    <location>
        <begin position="175"/>
        <end position="185"/>
    </location>
</feature>
<feature type="region of interest" description="Disordered" evidence="1">
    <location>
        <begin position="175"/>
        <end position="195"/>
    </location>
</feature>
<protein>
    <submittedName>
        <fullName evidence="2">Uncharacterized protein</fullName>
    </submittedName>
</protein>
<comment type="caution">
    <text evidence="2">The sequence shown here is derived from an EMBL/GenBank/DDBJ whole genome shotgun (WGS) entry which is preliminary data.</text>
</comment>
<accession>A0A0B2UPB0</accession>
<reference evidence="2 3" key="1">
    <citation type="submission" date="2014-11" db="EMBL/GenBank/DDBJ databases">
        <title>Genetic blueprint of the zoonotic pathogen Toxocara canis.</title>
        <authorList>
            <person name="Zhu X.-Q."/>
            <person name="Korhonen P.K."/>
            <person name="Cai H."/>
            <person name="Young N.D."/>
            <person name="Nejsum P."/>
            <person name="von Samson-Himmelstjerna G."/>
            <person name="Boag P.R."/>
            <person name="Tan P."/>
            <person name="Li Q."/>
            <person name="Min J."/>
            <person name="Yang Y."/>
            <person name="Wang X."/>
            <person name="Fang X."/>
            <person name="Hall R.S."/>
            <person name="Hofmann A."/>
            <person name="Sternberg P.W."/>
            <person name="Jex A.R."/>
            <person name="Gasser R.B."/>
        </authorList>
    </citation>
    <scope>NUCLEOTIDE SEQUENCE [LARGE SCALE GENOMIC DNA]</scope>
    <source>
        <strain evidence="2">PN_DK_2014</strain>
    </source>
</reference>
<gene>
    <name evidence="2" type="ORF">Tcan_17665</name>
</gene>
<evidence type="ECO:0000256" key="1">
    <source>
        <dbReference type="SAM" id="MobiDB-lite"/>
    </source>
</evidence>
<dbReference type="EMBL" id="JPKZ01022846">
    <property type="protein sequence ID" value="KHN70967.1"/>
    <property type="molecule type" value="Genomic_DNA"/>
</dbReference>
<organism evidence="2 3">
    <name type="scientific">Toxocara canis</name>
    <name type="common">Canine roundworm</name>
    <dbReference type="NCBI Taxonomy" id="6265"/>
    <lineage>
        <taxon>Eukaryota</taxon>
        <taxon>Metazoa</taxon>
        <taxon>Ecdysozoa</taxon>
        <taxon>Nematoda</taxon>
        <taxon>Chromadorea</taxon>
        <taxon>Rhabditida</taxon>
        <taxon>Spirurina</taxon>
        <taxon>Ascaridomorpha</taxon>
        <taxon>Ascaridoidea</taxon>
        <taxon>Toxocaridae</taxon>
        <taxon>Toxocara</taxon>
    </lineage>
</organism>
<dbReference type="Proteomes" id="UP000031036">
    <property type="component" value="Unassembled WGS sequence"/>
</dbReference>
<keyword evidence="3" id="KW-1185">Reference proteome</keyword>
<proteinExistence type="predicted"/>
<dbReference type="AlphaFoldDB" id="A0A0B2UPB0"/>
<feature type="compositionally biased region" description="Low complexity" evidence="1">
    <location>
        <begin position="92"/>
        <end position="103"/>
    </location>
</feature>
<name>A0A0B2UPB0_TOXCA</name>
<feature type="region of interest" description="Disordered" evidence="1">
    <location>
        <begin position="92"/>
        <end position="119"/>
    </location>
</feature>
<evidence type="ECO:0000313" key="3">
    <source>
        <dbReference type="Proteomes" id="UP000031036"/>
    </source>
</evidence>
<sequence>MSLPHSLRKKASDRLPPTALGFSYKSATLRPSSSHRLTATVKRHSVLAMNSRAGSSYIDTLTSQPLPRQIKKVSVPVVPDIINMGAVQSQQMSSSSGYQSRQQCRSIASPTGLSDERGLSAPSVRPNALLLPSTSANSSSFGPSIGFFILRYFQVSVPVVPDIINMGAVQSQQMSSSSGYQSRQQCRSIASPTGLSDERGNYYGGLSAPSVRPNALLLPSTSANSSSFGPSIVVQSTSAERNGKENNELECLNRHSFCSSTTWEGPKDLKDSLLA</sequence>
<evidence type="ECO:0000313" key="2">
    <source>
        <dbReference type="EMBL" id="KHN70967.1"/>
    </source>
</evidence>